<proteinExistence type="predicted"/>
<evidence type="ECO:0000313" key="1">
    <source>
        <dbReference type="EnsemblMetazoa" id="Aqu2.1.05222_001"/>
    </source>
</evidence>
<dbReference type="AlphaFoldDB" id="A0A1X7SSU9"/>
<dbReference type="InParanoid" id="A0A1X7SSU9"/>
<protein>
    <recommendedName>
        <fullName evidence="2">Resolvase HTH domain-containing protein</fullName>
    </recommendedName>
</protein>
<evidence type="ECO:0008006" key="2">
    <source>
        <dbReference type="Google" id="ProtNLM"/>
    </source>
</evidence>
<accession>A0A1X7SSU9</accession>
<dbReference type="EnsemblMetazoa" id="Aqu2.1.05222_001">
    <property type="protein sequence ID" value="Aqu2.1.05222_001"/>
    <property type="gene ID" value="Aqu2.1.05222"/>
</dbReference>
<reference evidence="1" key="1">
    <citation type="submission" date="2017-05" db="UniProtKB">
        <authorList>
            <consortium name="EnsemblMetazoa"/>
        </authorList>
    </citation>
    <scope>IDENTIFICATION</scope>
</reference>
<name>A0A1X7SSU9_AMPQE</name>
<sequence>MSLLPLTWSEQLLRLFVHWKCNLKTIVISAPMCDTLNGRQRFRIPKAQLEYLVENNFTALQMASIIGVSVRTIYCRLADFEVSLCSKYSNLTDDELDESVSGVQNMGVGRQ</sequence>
<organism evidence="1">
    <name type="scientific">Amphimedon queenslandica</name>
    <name type="common">Sponge</name>
    <dbReference type="NCBI Taxonomy" id="400682"/>
    <lineage>
        <taxon>Eukaryota</taxon>
        <taxon>Metazoa</taxon>
        <taxon>Porifera</taxon>
        <taxon>Demospongiae</taxon>
        <taxon>Heteroscleromorpha</taxon>
        <taxon>Haplosclerida</taxon>
        <taxon>Niphatidae</taxon>
        <taxon>Amphimedon</taxon>
    </lineage>
</organism>